<dbReference type="CDD" id="cd01767">
    <property type="entry name" value="UBX"/>
    <property type="match status" value="1"/>
</dbReference>
<dbReference type="Gene3D" id="1.10.8.10">
    <property type="entry name" value="DNA helicase RuvA subunit, C-terminal domain"/>
    <property type="match status" value="1"/>
</dbReference>
<dbReference type="InterPro" id="IPR015940">
    <property type="entry name" value="UBA"/>
</dbReference>
<dbReference type="RefSeq" id="XP_030402492.1">
    <property type="nucleotide sequence ID" value="XM_030546632.1"/>
</dbReference>
<gene>
    <name evidence="4" type="primary">LOC115642935</name>
</gene>
<protein>
    <submittedName>
        <fullName evidence="4">Uncharacterized LOC115642935</fullName>
    </submittedName>
</protein>
<feature type="domain" description="UBX" evidence="3">
    <location>
        <begin position="205"/>
        <end position="282"/>
    </location>
</feature>
<dbReference type="OrthoDB" id="10254930at2759"/>
<dbReference type="Ensembl" id="ENSGEVT00005024684.1">
    <property type="protein sequence ID" value="ENSGEVP00005023480.1"/>
    <property type="gene ID" value="ENSGEVG00005016676.1"/>
</dbReference>
<dbReference type="SUPFAM" id="SSF54236">
    <property type="entry name" value="Ubiquitin-like"/>
    <property type="match status" value="1"/>
</dbReference>
<dbReference type="GO" id="GO:0031146">
    <property type="term" value="P:SCF-dependent proteasomal ubiquitin-dependent protein catabolic process"/>
    <property type="evidence" value="ECO:0007669"/>
    <property type="project" value="TreeGrafter"/>
</dbReference>
<dbReference type="Gene3D" id="3.80.10.10">
    <property type="entry name" value="Ribonuclease Inhibitor"/>
    <property type="match status" value="4"/>
</dbReference>
<organism evidence="4 5">
    <name type="scientific">Gopherus evgoodei</name>
    <name type="common">Goodes thornscrub tortoise</name>
    <dbReference type="NCBI Taxonomy" id="1825980"/>
    <lineage>
        <taxon>Eukaryota</taxon>
        <taxon>Metazoa</taxon>
        <taxon>Chordata</taxon>
        <taxon>Craniata</taxon>
        <taxon>Vertebrata</taxon>
        <taxon>Euteleostomi</taxon>
        <taxon>Archelosauria</taxon>
        <taxon>Testudinata</taxon>
        <taxon>Testudines</taxon>
        <taxon>Cryptodira</taxon>
        <taxon>Durocryptodira</taxon>
        <taxon>Testudinoidea</taxon>
        <taxon>Testudinidae</taxon>
        <taxon>Gopherus</taxon>
    </lineage>
</organism>
<feature type="compositionally biased region" description="Low complexity" evidence="1">
    <location>
        <begin position="404"/>
        <end position="420"/>
    </location>
</feature>
<dbReference type="AlphaFoldDB" id="A0A8C4YCJ2"/>
<dbReference type="InterPro" id="IPR006553">
    <property type="entry name" value="Leu-rich_rpt_Cys-con_subtyp"/>
</dbReference>
<dbReference type="InterPro" id="IPR029071">
    <property type="entry name" value="Ubiquitin-like_domsf"/>
</dbReference>
<name>A0A8C4YCJ2_9SAUR</name>
<feature type="compositionally biased region" description="Low complexity" evidence="1">
    <location>
        <begin position="104"/>
        <end position="114"/>
    </location>
</feature>
<evidence type="ECO:0000259" key="3">
    <source>
        <dbReference type="PROSITE" id="PS50033"/>
    </source>
</evidence>
<proteinExistence type="predicted"/>
<keyword evidence="5" id="KW-1185">Reference proteome</keyword>
<reference evidence="4" key="1">
    <citation type="submission" date="2025-08" db="UniProtKB">
        <authorList>
            <consortium name="Ensembl"/>
        </authorList>
    </citation>
    <scope>IDENTIFICATION</scope>
</reference>
<dbReference type="Gene3D" id="3.10.20.90">
    <property type="entry name" value="Phosphatidylinositol 3-kinase Catalytic Subunit, Chain A, domain 1"/>
    <property type="match status" value="1"/>
</dbReference>
<reference evidence="4" key="2">
    <citation type="submission" date="2025-09" db="UniProtKB">
        <authorList>
            <consortium name="Ensembl"/>
        </authorList>
    </citation>
    <scope>IDENTIFICATION</scope>
</reference>
<evidence type="ECO:0000259" key="2">
    <source>
        <dbReference type="PROSITE" id="PS50030"/>
    </source>
</evidence>
<dbReference type="InterPro" id="IPR032675">
    <property type="entry name" value="LRR_dom_sf"/>
</dbReference>
<dbReference type="PROSITE" id="PS50033">
    <property type="entry name" value="UBX"/>
    <property type="match status" value="1"/>
</dbReference>
<dbReference type="InterPro" id="IPR009060">
    <property type="entry name" value="UBA-like_sf"/>
</dbReference>
<dbReference type="Proteomes" id="UP000694390">
    <property type="component" value="Unassembled WGS sequence"/>
</dbReference>
<feature type="compositionally biased region" description="Basic and acidic residues" evidence="1">
    <location>
        <begin position="137"/>
        <end position="161"/>
    </location>
</feature>
<feature type="domain" description="UBA" evidence="2">
    <location>
        <begin position="1"/>
        <end position="45"/>
    </location>
</feature>
<dbReference type="SUPFAM" id="SSF52058">
    <property type="entry name" value="L domain-like"/>
    <property type="match status" value="1"/>
</dbReference>
<dbReference type="SUPFAM" id="SSF46934">
    <property type="entry name" value="UBA-like"/>
    <property type="match status" value="1"/>
</dbReference>
<evidence type="ECO:0000313" key="5">
    <source>
        <dbReference type="Proteomes" id="UP000694390"/>
    </source>
</evidence>
<dbReference type="InterPro" id="IPR001012">
    <property type="entry name" value="UBX_dom"/>
</dbReference>
<dbReference type="GeneTree" id="ENSGT00400000022514"/>
<dbReference type="PROSITE" id="PS50030">
    <property type="entry name" value="UBA"/>
    <property type="match status" value="1"/>
</dbReference>
<feature type="region of interest" description="Disordered" evidence="1">
    <location>
        <begin position="79"/>
        <end position="161"/>
    </location>
</feature>
<dbReference type="GO" id="GO:0019005">
    <property type="term" value="C:SCF ubiquitin ligase complex"/>
    <property type="evidence" value="ECO:0007669"/>
    <property type="project" value="TreeGrafter"/>
</dbReference>
<dbReference type="GeneID" id="115642935"/>
<accession>A0A8C4YCJ2</accession>
<sequence>MDRPATLGDLLLALTEMGFTEGQAHAAIQAGSLSLQEATEWLLQERGQRLQTAPPEEPGRAIAAFNLPKLQEVPLGSEAPRAEPRLPGACPPTPLGPSSWQATEGAAPSLSLSAPPGPSSPGWPGAEAGHSCRMKASRKELEEQQRERLAQEAKAEKQNKQKERELVLQRIADDRRRFQAKTQWAQMPAPPAAQGHRPEGRAQLASDGQCLLMIRLPSGQCLRERFPADCPLQHVTQRLSTLHPDLLPFTLLQGFPKRRFGPAELPCSLQALGLTPSATLCVLATEPLPSGTCALAAPQARDGPLQPPGPQALPVEEHAWGRGEILSLVPEEAMAEGMFPEAEELRLALSSPARRVVPGKPGVHGLWELTSPSHHHWGQGQRLTLGNPEQAPTVCSPLDEELSPRGSGPAPLLPSPSRGPMEPQHQWPAEGNRLRAADDGRGVGPSDLPGAVAQAAEQRFHNALRGQEEPASPPGHKNPPRLSHVPSLFQMALRAAMALLTAPRKQYCSSLASLTPPLAERILAYMIHHRLLRPKTLELFFGCQIQTLVLNCYAYATNELLRQLRAFQSLRHLSLVSCALLTDQGLSVVRHLQRLQHLNLSACVKLTDACLHFIKGLPHLSYLALDQTKISDCGMVDFLHSAPSTLSHLRLNRTAITESTLRLLPQYAPRLALLSLQQTEISDFSALQQLSCLHTLHLDDTRVSQASLAALASHPALSTLTLSGVQSVDGDRALQLVSGLPLAQLSLPSRHTVTDSGLQFLCRLERLLELDLTDFTHISDEGLRHLPQLHRLRRLSLCNTPVSDSGLQHLQGLQHLEELCLDRTAVSSAGVACCITQLPLLQVLGLASTPVGDSVVRLGISRCKQLHKVNLSRTRVTDRGLRYLRQVPIAQVNLDGSGVTAAGVASLLAACPSIVSVRASHLQALSPEQLSDEELPG</sequence>
<dbReference type="PANTHER" id="PTHR13318">
    <property type="entry name" value="PARTNER OF PAIRED, ISOFORM B-RELATED"/>
    <property type="match status" value="1"/>
</dbReference>
<evidence type="ECO:0000256" key="1">
    <source>
        <dbReference type="SAM" id="MobiDB-lite"/>
    </source>
</evidence>
<feature type="region of interest" description="Disordered" evidence="1">
    <location>
        <begin position="374"/>
        <end position="427"/>
    </location>
</feature>
<dbReference type="SMART" id="SM00166">
    <property type="entry name" value="UBX"/>
    <property type="match status" value="1"/>
</dbReference>
<dbReference type="SMART" id="SM00367">
    <property type="entry name" value="LRR_CC"/>
    <property type="match status" value="5"/>
</dbReference>
<evidence type="ECO:0000313" key="4">
    <source>
        <dbReference type="Ensembl" id="ENSGEVP00005023480.1"/>
    </source>
</evidence>
<dbReference type="Pfam" id="PF00789">
    <property type="entry name" value="UBX"/>
    <property type="match status" value="1"/>
</dbReference>